<accession>W9GMA5</accession>
<proteinExistence type="predicted"/>
<dbReference type="Proteomes" id="UP000019494">
    <property type="component" value="Unassembled WGS sequence"/>
</dbReference>
<gene>
    <name evidence="1" type="ORF">N864_09240</name>
</gene>
<organism evidence="1 2">
    <name type="scientific">Intrasporangium chromatireducens Q5-1</name>
    <dbReference type="NCBI Taxonomy" id="584657"/>
    <lineage>
        <taxon>Bacteria</taxon>
        <taxon>Bacillati</taxon>
        <taxon>Actinomycetota</taxon>
        <taxon>Actinomycetes</taxon>
        <taxon>Micrococcales</taxon>
        <taxon>Intrasporangiaceae</taxon>
        <taxon>Intrasporangium</taxon>
    </lineage>
</organism>
<reference evidence="2" key="1">
    <citation type="submission" date="2013-08" db="EMBL/GenBank/DDBJ databases">
        <title>Intrasporangium oryzae NRRL B-24470.</title>
        <authorList>
            <person name="Liu H."/>
            <person name="Wang G."/>
        </authorList>
    </citation>
    <scope>NUCLEOTIDE SEQUENCE [LARGE SCALE GENOMIC DNA]</scope>
    <source>
        <strain evidence="2">Q5-1</strain>
    </source>
</reference>
<name>W9GMA5_9MICO</name>
<dbReference type="EMBL" id="AWQS01000017">
    <property type="protein sequence ID" value="EWT07235.1"/>
    <property type="molecule type" value="Genomic_DNA"/>
</dbReference>
<dbReference type="OrthoDB" id="4310518at2"/>
<evidence type="ECO:0000313" key="2">
    <source>
        <dbReference type="Proteomes" id="UP000019494"/>
    </source>
</evidence>
<evidence type="ECO:0008006" key="3">
    <source>
        <dbReference type="Google" id="ProtNLM"/>
    </source>
</evidence>
<dbReference type="AlphaFoldDB" id="W9GMA5"/>
<protein>
    <recommendedName>
        <fullName evidence="3">DUF559 domain-containing protein</fullName>
    </recommendedName>
</protein>
<keyword evidence="2" id="KW-1185">Reference proteome</keyword>
<dbReference type="RefSeq" id="WP_155892806.1">
    <property type="nucleotide sequence ID" value="NZ_AWQS01000017.1"/>
</dbReference>
<evidence type="ECO:0000313" key="1">
    <source>
        <dbReference type="EMBL" id="EWT07235.1"/>
    </source>
</evidence>
<comment type="caution">
    <text evidence="1">The sequence shown here is derived from an EMBL/GenBank/DDBJ whole genome shotgun (WGS) entry which is preliminary data.</text>
</comment>
<sequence length="299" mass="33366">MPMHPVARTLDARGGVATRAELRRWYSAREIRLAVEDGHIMRDGRGHYALATADDGLRAARRLRAVMMGRSAAAFHGWRLKTQPSRPEIAVPRGRKVAPAERERCLISWRALTPSDLAAPHVTNPVRTVIDCATRLPFDEALAIADSALRNGNVTRDQLLAAATQVKRAGRQPALRVARHADPRAENPFESVVRAVSLDVPGLALRPQVPISSADRTIHPDLVDGALGIVVEADSYEYHTSRQQIDIDCHRYTELGLDGWLVLRVSHQQAMRRQTWLRSAFERAVQYRRTTPFQAAQPL</sequence>